<feature type="domain" description="Metallo-beta-lactamase" evidence="1">
    <location>
        <begin position="10"/>
        <end position="74"/>
    </location>
</feature>
<accession>A0ABY0LG77</accession>
<dbReference type="PANTHER" id="PTHR30619:SF1">
    <property type="entry name" value="RECOMBINATION PROTEIN 2"/>
    <property type="match status" value="1"/>
</dbReference>
<dbReference type="InterPro" id="IPR001279">
    <property type="entry name" value="Metallo-B-lactamas"/>
</dbReference>
<dbReference type="RefSeq" id="WP_091129954.1">
    <property type="nucleotide sequence ID" value="NZ_FMVC01000002.1"/>
</dbReference>
<dbReference type="PANTHER" id="PTHR30619">
    <property type="entry name" value="DNA INTERNALIZATION/COMPETENCE PROTEIN COMEC/REC2"/>
    <property type="match status" value="1"/>
</dbReference>
<evidence type="ECO:0000313" key="3">
    <source>
        <dbReference type="Proteomes" id="UP000199307"/>
    </source>
</evidence>
<protein>
    <submittedName>
        <fullName evidence="2">Metallo-beta-lactamase superfamily protein</fullName>
    </submittedName>
</protein>
<dbReference type="Gene3D" id="3.60.15.10">
    <property type="entry name" value="Ribonuclease Z/Hydroxyacylglutathione hydrolase-like"/>
    <property type="match status" value="1"/>
</dbReference>
<organism evidence="2 3">
    <name type="scientific">Flavobacterium anhuiense</name>
    <dbReference type="NCBI Taxonomy" id="459526"/>
    <lineage>
        <taxon>Bacteria</taxon>
        <taxon>Pseudomonadati</taxon>
        <taxon>Bacteroidota</taxon>
        <taxon>Flavobacteriia</taxon>
        <taxon>Flavobacteriales</taxon>
        <taxon>Flavobacteriaceae</taxon>
        <taxon>Flavobacterium</taxon>
    </lineage>
</organism>
<dbReference type="EMBL" id="FMVC01000002">
    <property type="protein sequence ID" value="SCY13792.1"/>
    <property type="molecule type" value="Genomic_DNA"/>
</dbReference>
<evidence type="ECO:0000313" key="2">
    <source>
        <dbReference type="EMBL" id="SCY13792.1"/>
    </source>
</evidence>
<name>A0ABY0LG77_9FLAO</name>
<evidence type="ECO:0000259" key="1">
    <source>
        <dbReference type="Pfam" id="PF00753"/>
    </source>
</evidence>
<sequence length="394" mass="44956">MIQIEIFPAVNGDCFLLHLEEGLILIDCGYASTFTEHLKPVLETLHGQGKSILRFILTHIDEDHIQGALKFLAENGSAENPSIIKIEEIWHNSYRHLQGERSNDIISNESELLLKSSFSAGEVIPEKQISAKQGSSLGALILKHGYNWNTDFNDKAFSIDHFSEIKIGENIKFEFLSPDDMALERLEKYWKKELYRLGFREKITNQKIFDDAFEFMLLSEKIVPDETLSKAVSASAFDVEELKKQKCAFDKTPKNGSSLAFILTVYNKKMLFMGDAVPAIIEQQLMNKKATEENPMQFDLIKLSHHGSYGNNSPTFFKITDSSKYLISTNGISNPHPSKPTLAWLIGRPTKIVREIYFNYQNEGYNLLNNDILKETFKYSPVLVDNPSKRKFKI</sequence>
<proteinExistence type="predicted"/>
<comment type="caution">
    <text evidence="2">The sequence shown here is derived from an EMBL/GenBank/DDBJ whole genome shotgun (WGS) entry which is preliminary data.</text>
</comment>
<reference evidence="2 3" key="1">
    <citation type="submission" date="2016-10" db="EMBL/GenBank/DDBJ databases">
        <authorList>
            <person name="Varghese N."/>
            <person name="Submissions S."/>
        </authorList>
    </citation>
    <scope>NUCLEOTIDE SEQUENCE [LARGE SCALE GENOMIC DNA]</scope>
    <source>
        <strain evidence="2 3">CGMCC 1.6859</strain>
    </source>
</reference>
<dbReference type="InterPro" id="IPR036866">
    <property type="entry name" value="RibonucZ/Hydroxyglut_hydro"/>
</dbReference>
<dbReference type="NCBIfam" id="NF041809">
    <property type="entry name" value="Avs1a"/>
    <property type="match status" value="1"/>
</dbReference>
<gene>
    <name evidence="2" type="ORF">SAMN02927916_1232</name>
</gene>
<keyword evidence="3" id="KW-1185">Reference proteome</keyword>
<dbReference type="Pfam" id="PF00753">
    <property type="entry name" value="Lactamase_B"/>
    <property type="match status" value="1"/>
</dbReference>
<dbReference type="InterPro" id="IPR052159">
    <property type="entry name" value="Competence_DNA_uptake"/>
</dbReference>
<dbReference type="SUPFAM" id="SSF56281">
    <property type="entry name" value="Metallo-hydrolase/oxidoreductase"/>
    <property type="match status" value="1"/>
</dbReference>
<dbReference type="Proteomes" id="UP000199307">
    <property type="component" value="Unassembled WGS sequence"/>
</dbReference>